<comment type="caution">
    <text evidence="2">The sequence shown here is derived from an EMBL/GenBank/DDBJ whole genome shotgun (WGS) entry which is preliminary data.</text>
</comment>
<dbReference type="RefSeq" id="WP_158987842.1">
    <property type="nucleotide sequence ID" value="NZ_BAABKY010000005.1"/>
</dbReference>
<organism evidence="2 3">
    <name type="scientific">Lysobacter panacisoli</name>
    <dbReference type="NCBI Taxonomy" id="1255263"/>
    <lineage>
        <taxon>Bacteria</taxon>
        <taxon>Pseudomonadati</taxon>
        <taxon>Pseudomonadota</taxon>
        <taxon>Gammaproteobacteria</taxon>
        <taxon>Lysobacterales</taxon>
        <taxon>Lysobacteraceae</taxon>
        <taxon>Lysobacter</taxon>
    </lineage>
</organism>
<dbReference type="Proteomes" id="UP001501083">
    <property type="component" value="Unassembled WGS sequence"/>
</dbReference>
<dbReference type="InterPro" id="IPR016181">
    <property type="entry name" value="Acyl_CoA_acyltransferase"/>
</dbReference>
<evidence type="ECO:0000313" key="2">
    <source>
        <dbReference type="EMBL" id="GAA5081698.1"/>
    </source>
</evidence>
<dbReference type="Pfam" id="PF00583">
    <property type="entry name" value="Acetyltransf_1"/>
    <property type="match status" value="1"/>
</dbReference>
<dbReference type="SUPFAM" id="SSF55729">
    <property type="entry name" value="Acyl-CoA N-acyltransferases (Nat)"/>
    <property type="match status" value="1"/>
</dbReference>
<evidence type="ECO:0000259" key="1">
    <source>
        <dbReference type="PROSITE" id="PS51186"/>
    </source>
</evidence>
<evidence type="ECO:0000313" key="3">
    <source>
        <dbReference type="Proteomes" id="UP001501083"/>
    </source>
</evidence>
<feature type="domain" description="N-acetyltransferase" evidence="1">
    <location>
        <begin position="3"/>
        <end position="190"/>
    </location>
</feature>
<proteinExistence type="predicted"/>
<reference evidence="3" key="1">
    <citation type="journal article" date="2019" name="Int. J. Syst. Evol. Microbiol.">
        <title>The Global Catalogue of Microorganisms (GCM) 10K type strain sequencing project: providing services to taxonomists for standard genome sequencing and annotation.</title>
        <authorList>
            <consortium name="The Broad Institute Genomics Platform"/>
            <consortium name="The Broad Institute Genome Sequencing Center for Infectious Disease"/>
            <person name="Wu L."/>
            <person name="Ma J."/>
        </authorList>
    </citation>
    <scope>NUCLEOTIDE SEQUENCE [LARGE SCALE GENOMIC DNA]</scope>
    <source>
        <strain evidence="3">JCM 19212</strain>
    </source>
</reference>
<dbReference type="Gene3D" id="3.40.630.30">
    <property type="match status" value="1"/>
</dbReference>
<dbReference type="EMBL" id="BAABKY010000005">
    <property type="protein sequence ID" value="GAA5081698.1"/>
    <property type="molecule type" value="Genomic_DNA"/>
</dbReference>
<dbReference type="PROSITE" id="PS51186">
    <property type="entry name" value="GNAT"/>
    <property type="match status" value="1"/>
</dbReference>
<keyword evidence="3" id="KW-1185">Reference proteome</keyword>
<gene>
    <name evidence="2" type="ORF">GCM10025759_32330</name>
</gene>
<protein>
    <submittedName>
        <fullName evidence="2">GNAT family N-acetyltransferase</fullName>
    </submittedName>
</protein>
<name>A0ABP9LRS1_9GAMM</name>
<dbReference type="InterPro" id="IPR000182">
    <property type="entry name" value="GNAT_dom"/>
</dbReference>
<sequence>MSVRTRPLRRDDWPHLQALFGERGACGGCWCMWWRVPTGGKAWEAAKGDHNRESFRRLVERGAATGVLAFVGDEAVGWCAIGPRSDFPRLAHSRALQRDWNARTWSLNCLFVPTRWRSHGIARLLVAAAVALARRKGAGEIEAYPQSVAEGERQAAAFVWTGVPALFVPHGFQRQTPRGRGRGLYLLRLG</sequence>
<accession>A0ABP9LRS1</accession>